<proteinExistence type="predicted"/>
<dbReference type="SUPFAM" id="SSF47954">
    <property type="entry name" value="Cyclin-like"/>
    <property type="match status" value="1"/>
</dbReference>
<sequence length="275" mass="31981">MATTTEMTPSTISSSSESLDQQIQNILNDTDFYIHKQQQHQQQQQVEEDNQQQQQQQKQQKQDKDMELLQNQIDNLLNQDDDGDSPILSIDAIEQVLTTIPLDPPISTSSSLSNNVIIVPSDLTFYVYKILSWLWEHDPNYLTEQYSDHTIQYLKSTLSSIKSVLDAHEISFSIFPIVLLYANHFVHKCGINHKQLFNLLLTSSIVCVKNYGETVRVDYKVLGKFFNYTPKQLCEMERLFLRGINYELYLKNNEIKEFLDQIIIVNPNPNQNLYI</sequence>
<dbReference type="AlphaFoldDB" id="F4PQS3"/>
<dbReference type="Proteomes" id="UP000007797">
    <property type="component" value="Unassembled WGS sequence"/>
</dbReference>
<accession>F4PQS3</accession>
<gene>
    <name evidence="2" type="ORF">DFA_01920</name>
</gene>
<keyword evidence="3" id="KW-1185">Reference proteome</keyword>
<dbReference type="RefSeq" id="XP_004359882.1">
    <property type="nucleotide sequence ID" value="XM_004359825.1"/>
</dbReference>
<feature type="compositionally biased region" description="Low complexity" evidence="1">
    <location>
        <begin position="35"/>
        <end position="59"/>
    </location>
</feature>
<feature type="compositionally biased region" description="Polar residues" evidence="1">
    <location>
        <begin position="19"/>
        <end position="28"/>
    </location>
</feature>
<evidence type="ECO:0000313" key="2">
    <source>
        <dbReference type="EMBL" id="EGG22031.1"/>
    </source>
</evidence>
<dbReference type="KEGG" id="dfa:DFA_01920"/>
<dbReference type="EMBL" id="GL883010">
    <property type="protein sequence ID" value="EGG22031.1"/>
    <property type="molecule type" value="Genomic_DNA"/>
</dbReference>
<organism evidence="2 3">
    <name type="scientific">Cavenderia fasciculata</name>
    <name type="common">Slime mold</name>
    <name type="synonym">Dictyostelium fasciculatum</name>
    <dbReference type="NCBI Taxonomy" id="261658"/>
    <lineage>
        <taxon>Eukaryota</taxon>
        <taxon>Amoebozoa</taxon>
        <taxon>Evosea</taxon>
        <taxon>Eumycetozoa</taxon>
        <taxon>Dictyostelia</taxon>
        <taxon>Acytosteliales</taxon>
        <taxon>Cavenderiaceae</taxon>
        <taxon>Cavenderia</taxon>
    </lineage>
</organism>
<dbReference type="InterPro" id="IPR036915">
    <property type="entry name" value="Cyclin-like_sf"/>
</dbReference>
<feature type="region of interest" description="Disordered" evidence="1">
    <location>
        <begin position="1"/>
        <end position="65"/>
    </location>
</feature>
<evidence type="ECO:0000313" key="3">
    <source>
        <dbReference type="Proteomes" id="UP000007797"/>
    </source>
</evidence>
<feature type="compositionally biased region" description="Low complexity" evidence="1">
    <location>
        <begin position="1"/>
        <end position="18"/>
    </location>
</feature>
<reference evidence="3" key="1">
    <citation type="journal article" date="2011" name="Genome Res.">
        <title>Phylogeny-wide analysis of social amoeba genomes highlights ancient origins for complex intercellular communication.</title>
        <authorList>
            <person name="Heidel A.J."/>
            <person name="Lawal H.M."/>
            <person name="Felder M."/>
            <person name="Schilde C."/>
            <person name="Helps N.R."/>
            <person name="Tunggal B."/>
            <person name="Rivero F."/>
            <person name="John U."/>
            <person name="Schleicher M."/>
            <person name="Eichinger L."/>
            <person name="Platzer M."/>
            <person name="Noegel A.A."/>
            <person name="Schaap P."/>
            <person name="Gloeckner G."/>
        </authorList>
    </citation>
    <scope>NUCLEOTIDE SEQUENCE [LARGE SCALE GENOMIC DNA]</scope>
    <source>
        <strain evidence="3">SH3</strain>
    </source>
</reference>
<dbReference type="OrthoDB" id="10250320at2759"/>
<dbReference type="GeneID" id="14872949"/>
<protein>
    <recommendedName>
        <fullName evidence="4">Cyclin-like domain-containing protein</fullName>
    </recommendedName>
</protein>
<evidence type="ECO:0000256" key="1">
    <source>
        <dbReference type="SAM" id="MobiDB-lite"/>
    </source>
</evidence>
<evidence type="ECO:0008006" key="4">
    <source>
        <dbReference type="Google" id="ProtNLM"/>
    </source>
</evidence>
<name>F4PQS3_CACFS</name>